<evidence type="ECO:0000256" key="3">
    <source>
        <dbReference type="SAM" id="Coils"/>
    </source>
</evidence>
<dbReference type="PANTHER" id="PTHR32347">
    <property type="entry name" value="EFFLUX SYSTEM COMPONENT YKNX-RELATED"/>
    <property type="match status" value="1"/>
</dbReference>
<evidence type="ECO:0000256" key="4">
    <source>
        <dbReference type="SAM" id="MobiDB-lite"/>
    </source>
</evidence>
<name>A0A6N2TLE6_9FIRM</name>
<feature type="compositionally biased region" description="Acidic residues" evidence="4">
    <location>
        <begin position="268"/>
        <end position="282"/>
    </location>
</feature>
<feature type="compositionally biased region" description="Polar residues" evidence="4">
    <location>
        <begin position="194"/>
        <end position="208"/>
    </location>
</feature>
<dbReference type="InterPro" id="IPR050465">
    <property type="entry name" value="UPF0194_transport"/>
</dbReference>
<feature type="signal peptide" evidence="5">
    <location>
        <begin position="1"/>
        <end position="24"/>
    </location>
</feature>
<accession>A0A6N2TLE6</accession>
<sequence length="672" mass="72850">MKTGKKILIGVLVTALAAGGTAGAAYYFRQNNQDTVSVVAVESLASPYYMDDTMLDGNIVTNVSQNIIVDKDMIVQEIYAQKGDTVKKGDKLISFDMTLVQMELNIAKLKKQQQEQNLNKAINRLKSLQNGGPIEEEDSVLPDIPAGGSSGEDEEDMDELAFLEGSINGNYLAVAAMKPILAMLTMEEQETESAGDTSFSSEDFTSGEVSGESQENQGNNGTGGETVPPDENTEGSGDIEFGDGSSVTPTPSVEPTPLPEPSLTPEPEFSDEVTDEEIEAIDPEPNPNESDITDGTPMFYQKLDGDTEPFKGKGTKKDPFIFLCSSAKGSVTATGAFLNKMAGYQPDGTKKEGVKGYWYQLEFHQNDTITNFLDRKESCTGYYLVDGSLLEAMVDETAEMEYTLEGASRYEEDPEIPGDWEGGGGDGEAPTISREEAIKNQKNKIESLKLDIRESEIEISKLEKKVKKEVIYSKLDGVVSNVGDPLTGASDGDSFMTVKSEDGYYVKGTVSELLLDQVKEGAILNCSATSGSFDAEVIDVSDYPVSSSNYMGSGNPNASYYTYSAAISDDTIQVTEEDWINVTLKNNVSDSKVIVLDKAFVKSEDGSYYVYKDDNGVLKKQKVSTGGNVNGGYSILIKSGITYEDRIAFPYGKTVKEGAKTKVSTLEELYEQ</sequence>
<dbReference type="Gene3D" id="2.40.420.20">
    <property type="match status" value="1"/>
</dbReference>
<feature type="compositionally biased region" description="Pro residues" evidence="4">
    <location>
        <begin position="252"/>
        <end position="264"/>
    </location>
</feature>
<evidence type="ECO:0008006" key="7">
    <source>
        <dbReference type="Google" id="ProtNLM"/>
    </source>
</evidence>
<reference evidence="6" key="1">
    <citation type="submission" date="2019-11" db="EMBL/GenBank/DDBJ databases">
        <authorList>
            <person name="Feng L."/>
        </authorList>
    </citation>
    <scope>NUCLEOTIDE SEQUENCE</scope>
    <source>
        <strain evidence="6">BgluceraseaLFYP119</strain>
    </source>
</reference>
<feature type="compositionally biased region" description="Low complexity" evidence="4">
    <location>
        <begin position="210"/>
        <end position="219"/>
    </location>
</feature>
<dbReference type="EMBL" id="CACRST010000014">
    <property type="protein sequence ID" value="VYT06425.1"/>
    <property type="molecule type" value="Genomic_DNA"/>
</dbReference>
<dbReference type="RefSeq" id="WP_156353984.1">
    <property type="nucleotide sequence ID" value="NZ_CACRST010000014.1"/>
</dbReference>
<feature type="coiled-coil region" evidence="3">
    <location>
        <begin position="438"/>
        <end position="465"/>
    </location>
</feature>
<feature type="region of interest" description="Disordered" evidence="4">
    <location>
        <begin position="129"/>
        <end position="156"/>
    </location>
</feature>
<keyword evidence="5" id="KW-0732">Signal</keyword>
<dbReference type="GO" id="GO:0030313">
    <property type="term" value="C:cell envelope"/>
    <property type="evidence" value="ECO:0007669"/>
    <property type="project" value="UniProtKB-SubCell"/>
</dbReference>
<evidence type="ECO:0000256" key="5">
    <source>
        <dbReference type="SAM" id="SignalP"/>
    </source>
</evidence>
<feature type="region of interest" description="Disordered" evidence="4">
    <location>
        <begin position="188"/>
        <end position="311"/>
    </location>
</feature>
<comment type="subcellular location">
    <subcellularLocation>
        <location evidence="1">Cell envelope</location>
    </subcellularLocation>
</comment>
<evidence type="ECO:0000256" key="1">
    <source>
        <dbReference type="ARBA" id="ARBA00004196"/>
    </source>
</evidence>
<keyword evidence="2 3" id="KW-0175">Coiled coil</keyword>
<organism evidence="6">
    <name type="scientific">Blautia glucerasea</name>
    <dbReference type="NCBI Taxonomy" id="536633"/>
    <lineage>
        <taxon>Bacteria</taxon>
        <taxon>Bacillati</taxon>
        <taxon>Bacillota</taxon>
        <taxon>Clostridia</taxon>
        <taxon>Lachnospirales</taxon>
        <taxon>Lachnospiraceae</taxon>
        <taxon>Blautia</taxon>
    </lineage>
</organism>
<gene>
    <name evidence="6" type="ORF">BGLFYP119_01661</name>
</gene>
<feature type="chain" id="PRO_5026743858" description="Efflux system component YknX" evidence="5">
    <location>
        <begin position="25"/>
        <end position="672"/>
    </location>
</feature>
<proteinExistence type="predicted"/>
<evidence type="ECO:0000313" key="6">
    <source>
        <dbReference type="EMBL" id="VYT06425.1"/>
    </source>
</evidence>
<protein>
    <recommendedName>
        <fullName evidence="7">Efflux system component YknX</fullName>
    </recommendedName>
</protein>
<evidence type="ECO:0000256" key="2">
    <source>
        <dbReference type="ARBA" id="ARBA00023054"/>
    </source>
</evidence>
<dbReference type="AlphaFoldDB" id="A0A6N2TLE6"/>
<dbReference type="PANTHER" id="PTHR32347:SF14">
    <property type="entry name" value="EFFLUX SYSTEM COMPONENT YKNX-RELATED"/>
    <property type="match status" value="1"/>
</dbReference>